<keyword evidence="2" id="KW-0472">Membrane</keyword>
<protein>
    <submittedName>
        <fullName evidence="3">Uncharacterized protein</fullName>
    </submittedName>
</protein>
<evidence type="ECO:0000313" key="4">
    <source>
        <dbReference type="Proteomes" id="UP000032534"/>
    </source>
</evidence>
<keyword evidence="4" id="KW-1185">Reference proteome</keyword>
<organism evidence="3 4">
    <name type="scientific">Paenibacillus terrae</name>
    <dbReference type="NCBI Taxonomy" id="159743"/>
    <lineage>
        <taxon>Bacteria</taxon>
        <taxon>Bacillati</taxon>
        <taxon>Bacillota</taxon>
        <taxon>Bacilli</taxon>
        <taxon>Bacillales</taxon>
        <taxon>Paenibacillaceae</taxon>
        <taxon>Paenibacillus</taxon>
    </lineage>
</organism>
<proteinExistence type="predicted"/>
<reference evidence="3 4" key="1">
    <citation type="submission" date="2014-11" db="EMBL/GenBank/DDBJ databases">
        <title>Draft Genome Sequences of Paenibacillus polymyxa NRRL B-30509 and Paenibacillus terrae NRRL B-30644, Strains from a Poultry Environment that Produce Tridecaptin A and Paenicidins.</title>
        <authorList>
            <person name="van Belkum M.J."/>
            <person name="Lohans C.T."/>
            <person name="Vederas J.C."/>
        </authorList>
    </citation>
    <scope>NUCLEOTIDE SEQUENCE [LARGE SCALE GENOMIC DNA]</scope>
    <source>
        <strain evidence="3 4">NRRL B-30644</strain>
    </source>
</reference>
<keyword evidence="2" id="KW-0812">Transmembrane</keyword>
<feature type="region of interest" description="Disordered" evidence="1">
    <location>
        <begin position="199"/>
        <end position="218"/>
    </location>
</feature>
<dbReference type="AlphaFoldDB" id="A0A0D7WYC9"/>
<evidence type="ECO:0000256" key="1">
    <source>
        <dbReference type="SAM" id="MobiDB-lite"/>
    </source>
</evidence>
<accession>A0A0D7WYC9</accession>
<sequence>MDFARFFGHTIKLVVLYLFITLIIPTVLNGVISQQLEKDGSVPIVNGQHSAQKVSAESEQSNVSNQKIFKAMQSLLDSMLYFLKPLLIFGILASFTLSSIRFMLWFSHYRLADRESRSIGGRVLVLGRSPSINSQNHDRSEQRQPSVADAVENLIQSQSTRDPSTNETYTEQPEINLNKTEMMNEENFVRTIRDFEPVTIPENDTERESSAFKRVIRS</sequence>
<dbReference type="EMBL" id="JTHP01000044">
    <property type="protein sequence ID" value="KJD43974.1"/>
    <property type="molecule type" value="Genomic_DNA"/>
</dbReference>
<feature type="transmembrane region" description="Helical" evidence="2">
    <location>
        <begin position="86"/>
        <end position="107"/>
    </location>
</feature>
<evidence type="ECO:0000313" key="3">
    <source>
        <dbReference type="EMBL" id="KJD43974.1"/>
    </source>
</evidence>
<dbReference type="RefSeq" id="WP_044647680.1">
    <property type="nucleotide sequence ID" value="NZ_JTHP01000044.1"/>
</dbReference>
<comment type="caution">
    <text evidence="3">The sequence shown here is derived from an EMBL/GenBank/DDBJ whole genome shotgun (WGS) entry which is preliminary data.</text>
</comment>
<feature type="transmembrane region" description="Helical" evidence="2">
    <location>
        <begin position="12"/>
        <end position="32"/>
    </location>
</feature>
<evidence type="ECO:0000256" key="2">
    <source>
        <dbReference type="SAM" id="Phobius"/>
    </source>
</evidence>
<dbReference type="Proteomes" id="UP000032534">
    <property type="component" value="Unassembled WGS sequence"/>
</dbReference>
<dbReference type="PATRIC" id="fig|159743.3.peg.4319"/>
<gene>
    <name evidence="3" type="ORF">QD47_19370</name>
</gene>
<keyword evidence="2" id="KW-1133">Transmembrane helix</keyword>
<name>A0A0D7WYC9_9BACL</name>